<dbReference type="AlphaFoldDB" id="G3H9L8"/>
<organism evidence="1 2">
    <name type="scientific">Cricetulus griseus</name>
    <name type="common">Chinese hamster</name>
    <name type="synonym">Cricetulus barabensis griseus</name>
    <dbReference type="NCBI Taxonomy" id="10029"/>
    <lineage>
        <taxon>Eukaryota</taxon>
        <taxon>Metazoa</taxon>
        <taxon>Chordata</taxon>
        <taxon>Craniata</taxon>
        <taxon>Vertebrata</taxon>
        <taxon>Euteleostomi</taxon>
        <taxon>Mammalia</taxon>
        <taxon>Eutheria</taxon>
        <taxon>Euarchontoglires</taxon>
        <taxon>Glires</taxon>
        <taxon>Rodentia</taxon>
        <taxon>Myomorpha</taxon>
        <taxon>Muroidea</taxon>
        <taxon>Cricetidae</taxon>
        <taxon>Cricetinae</taxon>
        <taxon>Cricetulus</taxon>
    </lineage>
</organism>
<reference evidence="2" key="1">
    <citation type="journal article" date="2011" name="Nat. Biotechnol.">
        <title>The genomic sequence of the Chinese hamster ovary (CHO)-K1 cell line.</title>
        <authorList>
            <person name="Xu X."/>
            <person name="Nagarajan H."/>
            <person name="Lewis N.E."/>
            <person name="Pan S."/>
            <person name="Cai Z."/>
            <person name="Liu X."/>
            <person name="Chen W."/>
            <person name="Xie M."/>
            <person name="Wang W."/>
            <person name="Hammond S."/>
            <person name="Andersen M.R."/>
            <person name="Neff N."/>
            <person name="Passarelli B."/>
            <person name="Koh W."/>
            <person name="Fan H.C."/>
            <person name="Wang J."/>
            <person name="Gui Y."/>
            <person name="Lee K.H."/>
            <person name="Betenbaugh M.J."/>
            <person name="Quake S.R."/>
            <person name="Famili I."/>
            <person name="Palsson B.O."/>
            <person name="Wang J."/>
        </authorList>
    </citation>
    <scope>NUCLEOTIDE SEQUENCE [LARGE SCALE GENOMIC DNA]</scope>
    <source>
        <strain evidence="2">CHO K1 cell line</strain>
    </source>
</reference>
<protein>
    <submittedName>
        <fullName evidence="1">Uncharacterized protein</fullName>
    </submittedName>
</protein>
<evidence type="ECO:0000313" key="2">
    <source>
        <dbReference type="Proteomes" id="UP000001075"/>
    </source>
</evidence>
<gene>
    <name evidence="1" type="ORF">I79_007094</name>
</gene>
<dbReference type="Proteomes" id="UP000001075">
    <property type="component" value="Unassembled WGS sequence"/>
</dbReference>
<proteinExistence type="predicted"/>
<dbReference type="EMBL" id="JH000233">
    <property type="protein sequence ID" value="EGW01725.1"/>
    <property type="molecule type" value="Genomic_DNA"/>
</dbReference>
<accession>G3H9L8</accession>
<dbReference type="InParanoid" id="G3H9L8"/>
<name>G3H9L8_CRIGR</name>
<sequence length="77" mass="9368">MVGCMLTCRQTWGWKSCEFYIQILRQHEERDPRPGLKSQIPPPRTHFLQQVAPFPDEEAFRYMSLWCHYYSNHFISF</sequence>
<evidence type="ECO:0000313" key="1">
    <source>
        <dbReference type="EMBL" id="EGW01725.1"/>
    </source>
</evidence>